<gene>
    <name evidence="2" type="ORF">BaRGS_00018800</name>
</gene>
<evidence type="ECO:0000313" key="2">
    <source>
        <dbReference type="EMBL" id="KAK7489935.1"/>
    </source>
</evidence>
<feature type="compositionally biased region" description="Polar residues" evidence="1">
    <location>
        <begin position="29"/>
        <end position="43"/>
    </location>
</feature>
<accession>A0ABD0KS26</accession>
<dbReference type="AlphaFoldDB" id="A0ABD0KS26"/>
<proteinExistence type="predicted"/>
<reference evidence="2 3" key="1">
    <citation type="journal article" date="2023" name="Sci. Data">
        <title>Genome assembly of the Korean intertidal mud-creeper Batillaria attramentaria.</title>
        <authorList>
            <person name="Patra A.K."/>
            <person name="Ho P.T."/>
            <person name="Jun S."/>
            <person name="Lee S.J."/>
            <person name="Kim Y."/>
            <person name="Won Y.J."/>
        </authorList>
    </citation>
    <scope>NUCLEOTIDE SEQUENCE [LARGE SCALE GENOMIC DNA]</scope>
    <source>
        <strain evidence="2">Wonlab-2016</strain>
    </source>
</reference>
<dbReference type="EMBL" id="JACVVK020000132">
    <property type="protein sequence ID" value="KAK7489935.1"/>
    <property type="molecule type" value="Genomic_DNA"/>
</dbReference>
<organism evidence="2 3">
    <name type="scientific">Batillaria attramentaria</name>
    <dbReference type="NCBI Taxonomy" id="370345"/>
    <lineage>
        <taxon>Eukaryota</taxon>
        <taxon>Metazoa</taxon>
        <taxon>Spiralia</taxon>
        <taxon>Lophotrochozoa</taxon>
        <taxon>Mollusca</taxon>
        <taxon>Gastropoda</taxon>
        <taxon>Caenogastropoda</taxon>
        <taxon>Sorbeoconcha</taxon>
        <taxon>Cerithioidea</taxon>
        <taxon>Batillariidae</taxon>
        <taxon>Batillaria</taxon>
    </lineage>
</organism>
<evidence type="ECO:0000313" key="3">
    <source>
        <dbReference type="Proteomes" id="UP001519460"/>
    </source>
</evidence>
<keyword evidence="3" id="KW-1185">Reference proteome</keyword>
<evidence type="ECO:0000256" key="1">
    <source>
        <dbReference type="SAM" id="MobiDB-lite"/>
    </source>
</evidence>
<protein>
    <submittedName>
        <fullName evidence="2">Uncharacterized protein</fullName>
    </submittedName>
</protein>
<name>A0ABD0KS26_9CAEN</name>
<feature type="region of interest" description="Disordered" evidence="1">
    <location>
        <begin position="29"/>
        <end position="52"/>
    </location>
</feature>
<feature type="non-terminal residue" evidence="2">
    <location>
        <position position="205"/>
    </location>
</feature>
<dbReference type="Proteomes" id="UP001519460">
    <property type="component" value="Unassembled WGS sequence"/>
</dbReference>
<sequence length="205" mass="22411">MSSDEEMKRCSTDGERSAVDALNVEQFQEQATEPCTSEKTVGSINADLRGAPPTADVQKLQEELTDINEQLKTCLDRLQSVTDQPGTISDARRLKKQLYQSCSDLSQQSKRSSRILRKLLGPRVTNVPHEYRLDIQDASNSSGDVTHNQVEVVLVNKASAPTDSASATGGQEVHRVKVTPQSTTFNLNSGPVRVNTITDDAIQQA</sequence>
<comment type="caution">
    <text evidence="2">The sequence shown here is derived from an EMBL/GenBank/DDBJ whole genome shotgun (WGS) entry which is preliminary data.</text>
</comment>